<reference evidence="1" key="1">
    <citation type="journal article" date="2020" name="Stud. Mycol.">
        <title>101 Dothideomycetes genomes: a test case for predicting lifestyles and emergence of pathogens.</title>
        <authorList>
            <person name="Haridas S."/>
            <person name="Albert R."/>
            <person name="Binder M."/>
            <person name="Bloem J."/>
            <person name="Labutti K."/>
            <person name="Salamov A."/>
            <person name="Andreopoulos B."/>
            <person name="Baker S."/>
            <person name="Barry K."/>
            <person name="Bills G."/>
            <person name="Bluhm B."/>
            <person name="Cannon C."/>
            <person name="Castanera R."/>
            <person name="Culley D."/>
            <person name="Daum C."/>
            <person name="Ezra D."/>
            <person name="Gonzalez J."/>
            <person name="Henrissat B."/>
            <person name="Kuo A."/>
            <person name="Liang C."/>
            <person name="Lipzen A."/>
            <person name="Lutzoni F."/>
            <person name="Magnuson J."/>
            <person name="Mondo S."/>
            <person name="Nolan M."/>
            <person name="Ohm R."/>
            <person name="Pangilinan J."/>
            <person name="Park H.-J."/>
            <person name="Ramirez L."/>
            <person name="Alfaro M."/>
            <person name="Sun H."/>
            <person name="Tritt A."/>
            <person name="Yoshinaga Y."/>
            <person name="Zwiers L.-H."/>
            <person name="Turgeon B."/>
            <person name="Goodwin S."/>
            <person name="Spatafora J."/>
            <person name="Crous P."/>
            <person name="Grigoriev I."/>
        </authorList>
    </citation>
    <scope>NUCLEOTIDE SEQUENCE</scope>
    <source>
        <strain evidence="1">CBS 122367</strain>
    </source>
</reference>
<accession>A0A6G1IN16</accession>
<protein>
    <submittedName>
        <fullName evidence="1">Uncharacterized protein</fullName>
    </submittedName>
</protein>
<dbReference type="AlphaFoldDB" id="A0A6G1IN16"/>
<gene>
    <name evidence="1" type="ORF">K458DRAFT_313928</name>
</gene>
<organism evidence="1 2">
    <name type="scientific">Lentithecium fluviatile CBS 122367</name>
    <dbReference type="NCBI Taxonomy" id="1168545"/>
    <lineage>
        <taxon>Eukaryota</taxon>
        <taxon>Fungi</taxon>
        <taxon>Dikarya</taxon>
        <taxon>Ascomycota</taxon>
        <taxon>Pezizomycotina</taxon>
        <taxon>Dothideomycetes</taxon>
        <taxon>Pleosporomycetidae</taxon>
        <taxon>Pleosporales</taxon>
        <taxon>Massarineae</taxon>
        <taxon>Lentitheciaceae</taxon>
        <taxon>Lentithecium</taxon>
    </lineage>
</organism>
<name>A0A6G1IN16_9PLEO</name>
<evidence type="ECO:0000313" key="1">
    <source>
        <dbReference type="EMBL" id="KAF2679612.1"/>
    </source>
</evidence>
<dbReference type="Proteomes" id="UP000799291">
    <property type="component" value="Unassembled WGS sequence"/>
</dbReference>
<evidence type="ECO:0000313" key="2">
    <source>
        <dbReference type="Proteomes" id="UP000799291"/>
    </source>
</evidence>
<keyword evidence="2" id="KW-1185">Reference proteome</keyword>
<sequence length="95" mass="10904">FLQNHWKVSPDECIKAGVKTRDSVGSKTGTTKFTLWHVYLFAIRERSLTKEEADGKAVEEKDRTPGLRKGFQKYQSGAYSRGGWDGYYGFECCYH</sequence>
<dbReference type="EMBL" id="MU005602">
    <property type="protein sequence ID" value="KAF2679612.1"/>
    <property type="molecule type" value="Genomic_DNA"/>
</dbReference>
<feature type="non-terminal residue" evidence="1">
    <location>
        <position position="1"/>
    </location>
</feature>
<proteinExistence type="predicted"/>